<evidence type="ECO:0000313" key="1">
    <source>
        <dbReference type="EMBL" id="KZE81141.1"/>
    </source>
</evidence>
<reference evidence="2" key="1">
    <citation type="submission" date="2016-01" db="EMBL/GenBank/DDBJ databases">
        <title>Draft genome of Chromobacterium sp. F49.</title>
        <authorList>
            <person name="Hong K.W."/>
        </authorList>
    </citation>
    <scope>NUCLEOTIDE SEQUENCE [LARGE SCALE GENOMIC DNA]</scope>
    <source>
        <strain evidence="2">M63</strain>
    </source>
</reference>
<comment type="caution">
    <text evidence="1">The sequence shown here is derived from an EMBL/GenBank/DDBJ whole genome shotgun (WGS) entry which is preliminary data.</text>
</comment>
<proteinExistence type="predicted"/>
<dbReference type="AlphaFoldDB" id="A0A161UTQ4"/>
<protein>
    <submittedName>
        <fullName evidence="1">Uncharacterized protein</fullName>
    </submittedName>
</protein>
<dbReference type="RefSeq" id="WP_063179116.1">
    <property type="nucleotide sequence ID" value="NZ_CP121215.1"/>
</dbReference>
<organism evidence="1 2">
    <name type="scientific">Paenibacillus elgii</name>
    <dbReference type="NCBI Taxonomy" id="189691"/>
    <lineage>
        <taxon>Bacteria</taxon>
        <taxon>Bacillati</taxon>
        <taxon>Bacillota</taxon>
        <taxon>Bacilli</taxon>
        <taxon>Bacillales</taxon>
        <taxon>Paenibacillaceae</taxon>
        <taxon>Paenibacillus</taxon>
    </lineage>
</organism>
<accession>A0A161UTQ4</accession>
<dbReference type="EMBL" id="LQRA01000044">
    <property type="protein sequence ID" value="KZE81141.1"/>
    <property type="molecule type" value="Genomic_DNA"/>
</dbReference>
<evidence type="ECO:0000313" key="2">
    <source>
        <dbReference type="Proteomes" id="UP000076563"/>
    </source>
</evidence>
<gene>
    <name evidence="1" type="ORF">AV654_01195</name>
</gene>
<keyword evidence="2" id="KW-1185">Reference proteome</keyword>
<name>A0A161UTQ4_9BACL</name>
<sequence length="84" mass="9407">MNNLQSKYETLLEEERLLADKIESCEECVEAILDYIAKKADTIHVLTAEEIVSAVHAIGKDLQTELLHVKLERSIVSNKLSGVL</sequence>
<dbReference type="OrthoDB" id="2472809at2"/>
<dbReference type="Proteomes" id="UP000076563">
    <property type="component" value="Unassembled WGS sequence"/>
</dbReference>